<organism evidence="1 2">
    <name type="scientific">Plakobranchus ocellatus</name>
    <dbReference type="NCBI Taxonomy" id="259542"/>
    <lineage>
        <taxon>Eukaryota</taxon>
        <taxon>Metazoa</taxon>
        <taxon>Spiralia</taxon>
        <taxon>Lophotrochozoa</taxon>
        <taxon>Mollusca</taxon>
        <taxon>Gastropoda</taxon>
        <taxon>Heterobranchia</taxon>
        <taxon>Euthyneura</taxon>
        <taxon>Panpulmonata</taxon>
        <taxon>Sacoglossa</taxon>
        <taxon>Placobranchoidea</taxon>
        <taxon>Plakobranchidae</taxon>
        <taxon>Plakobranchus</taxon>
    </lineage>
</organism>
<name>A0AAV4D3L5_9GAST</name>
<evidence type="ECO:0000313" key="2">
    <source>
        <dbReference type="Proteomes" id="UP000735302"/>
    </source>
</evidence>
<protein>
    <submittedName>
        <fullName evidence="1">Uncharacterized protein</fullName>
    </submittedName>
</protein>
<sequence>MLSSPPSGQDAGDGARTCGCKSEGGFAAHSATDAHILTQPDDNPVPTWLQSAANLPLIRRKGNTSLALIHLHKPHNTNLEASQCKKILAQLPHGEMLFPGPLTRITNGILTSSDAELSSGICLVWEK</sequence>
<accession>A0AAV4D3L5</accession>
<proteinExistence type="predicted"/>
<dbReference type="EMBL" id="BLXT01007347">
    <property type="protein sequence ID" value="GFO38690.1"/>
    <property type="molecule type" value="Genomic_DNA"/>
</dbReference>
<evidence type="ECO:0000313" key="1">
    <source>
        <dbReference type="EMBL" id="GFO38690.1"/>
    </source>
</evidence>
<dbReference type="AlphaFoldDB" id="A0AAV4D3L5"/>
<reference evidence="1 2" key="1">
    <citation type="journal article" date="2021" name="Elife">
        <title>Chloroplast acquisition without the gene transfer in kleptoplastic sea slugs, Plakobranchus ocellatus.</title>
        <authorList>
            <person name="Maeda T."/>
            <person name="Takahashi S."/>
            <person name="Yoshida T."/>
            <person name="Shimamura S."/>
            <person name="Takaki Y."/>
            <person name="Nagai Y."/>
            <person name="Toyoda A."/>
            <person name="Suzuki Y."/>
            <person name="Arimoto A."/>
            <person name="Ishii H."/>
            <person name="Satoh N."/>
            <person name="Nishiyama T."/>
            <person name="Hasebe M."/>
            <person name="Maruyama T."/>
            <person name="Minagawa J."/>
            <person name="Obokata J."/>
            <person name="Shigenobu S."/>
        </authorList>
    </citation>
    <scope>NUCLEOTIDE SEQUENCE [LARGE SCALE GENOMIC DNA]</scope>
</reference>
<keyword evidence="2" id="KW-1185">Reference proteome</keyword>
<dbReference type="Proteomes" id="UP000735302">
    <property type="component" value="Unassembled WGS sequence"/>
</dbReference>
<gene>
    <name evidence="1" type="ORF">PoB_006519500</name>
</gene>
<comment type="caution">
    <text evidence="1">The sequence shown here is derived from an EMBL/GenBank/DDBJ whole genome shotgun (WGS) entry which is preliminary data.</text>
</comment>